<gene>
    <name evidence="4" type="ORF">SAMN04515678_12152</name>
</gene>
<keyword evidence="5" id="KW-1185">Reference proteome</keyword>
<dbReference type="InterPro" id="IPR050832">
    <property type="entry name" value="Bact_Acetyltransf"/>
</dbReference>
<protein>
    <submittedName>
        <fullName evidence="4">Acetyltransferase (GNAT) family protein</fullName>
    </submittedName>
</protein>
<dbReference type="InterPro" id="IPR016181">
    <property type="entry name" value="Acyl_CoA_acyltransferase"/>
</dbReference>
<evidence type="ECO:0000313" key="4">
    <source>
        <dbReference type="EMBL" id="SFE89798.1"/>
    </source>
</evidence>
<dbReference type="PANTHER" id="PTHR43877">
    <property type="entry name" value="AMINOALKYLPHOSPHONATE N-ACETYLTRANSFERASE-RELATED-RELATED"/>
    <property type="match status" value="1"/>
</dbReference>
<dbReference type="PROSITE" id="PS51186">
    <property type="entry name" value="GNAT"/>
    <property type="match status" value="1"/>
</dbReference>
<accession>A0A1I2EBD2</accession>
<evidence type="ECO:0000313" key="5">
    <source>
        <dbReference type="Proteomes" id="UP000325289"/>
    </source>
</evidence>
<evidence type="ECO:0000259" key="3">
    <source>
        <dbReference type="PROSITE" id="PS51186"/>
    </source>
</evidence>
<name>A0A1I2EBD2_9RHOB</name>
<dbReference type="PANTHER" id="PTHR43877:SF2">
    <property type="entry name" value="AMINOALKYLPHOSPHONATE N-ACETYLTRANSFERASE-RELATED"/>
    <property type="match status" value="1"/>
</dbReference>
<dbReference type="Proteomes" id="UP000325289">
    <property type="component" value="Unassembled WGS sequence"/>
</dbReference>
<dbReference type="Gene3D" id="3.40.630.30">
    <property type="match status" value="1"/>
</dbReference>
<reference evidence="4 5" key="1">
    <citation type="submission" date="2016-10" db="EMBL/GenBank/DDBJ databases">
        <authorList>
            <person name="Varghese N."/>
            <person name="Submissions S."/>
        </authorList>
    </citation>
    <scope>NUCLEOTIDE SEQUENCE [LARGE SCALE GENOMIC DNA]</scope>
    <source>
        <strain evidence="5">YIM D21,KCTC 23444,ACCC 10710</strain>
    </source>
</reference>
<evidence type="ECO:0000256" key="2">
    <source>
        <dbReference type="ARBA" id="ARBA00023315"/>
    </source>
</evidence>
<dbReference type="AlphaFoldDB" id="A0A1I2EBD2"/>
<organism evidence="4 5">
    <name type="scientific">Roseivivax sediminis</name>
    <dbReference type="NCBI Taxonomy" id="936889"/>
    <lineage>
        <taxon>Bacteria</taxon>
        <taxon>Pseudomonadati</taxon>
        <taxon>Pseudomonadota</taxon>
        <taxon>Alphaproteobacteria</taxon>
        <taxon>Rhodobacterales</taxon>
        <taxon>Roseobacteraceae</taxon>
        <taxon>Roseivivax</taxon>
    </lineage>
</organism>
<dbReference type="InterPro" id="IPR000182">
    <property type="entry name" value="GNAT_dom"/>
</dbReference>
<keyword evidence="2" id="KW-0012">Acyltransferase</keyword>
<proteinExistence type="predicted"/>
<feature type="domain" description="N-acetyltransferase" evidence="3">
    <location>
        <begin position="1"/>
        <end position="124"/>
    </location>
</feature>
<keyword evidence="1 4" id="KW-0808">Transferase</keyword>
<dbReference type="CDD" id="cd04301">
    <property type="entry name" value="NAT_SF"/>
    <property type="match status" value="1"/>
</dbReference>
<dbReference type="GO" id="GO:0016747">
    <property type="term" value="F:acyltransferase activity, transferring groups other than amino-acyl groups"/>
    <property type="evidence" value="ECO:0007669"/>
    <property type="project" value="InterPro"/>
</dbReference>
<dbReference type="SUPFAM" id="SSF55729">
    <property type="entry name" value="Acyl-CoA N-acyltransferases (Nat)"/>
    <property type="match status" value="1"/>
</dbReference>
<dbReference type="Pfam" id="PF00583">
    <property type="entry name" value="Acetyltransf_1"/>
    <property type="match status" value="1"/>
</dbReference>
<evidence type="ECO:0000256" key="1">
    <source>
        <dbReference type="ARBA" id="ARBA00022679"/>
    </source>
</evidence>
<dbReference type="EMBL" id="FOMS01000021">
    <property type="protein sequence ID" value="SFE89798.1"/>
    <property type="molecule type" value="Genomic_DNA"/>
</dbReference>
<sequence>MTSDEARSILNNGNTRGVFDASSMIGYCGLQMETLKQTRHRAEIGPFYVTSTYQGRGAARVLMDGVIGEARTRGIEQLELFVEVGNTRALAFYERFGFERISVHPDGFRIGGKPRDAYFCILRI</sequence>